<dbReference type="Proteomes" id="UP000669060">
    <property type="component" value="Unassembled WGS sequence"/>
</dbReference>
<sequence length="145" mass="15375">MAKKGKKHRQAGGYDQGNGYGTGYGGYGYVPQNQGAWQAPPQMMGGAPGAGWQDPAAMFGMAGGMDAGILQGLPTFLRSRNTEQFLLGLLVGTAATWVLTDEELRGKLLKSAVKLYANLAGGLEEFKEQMADVKAEFGAQQRGDE</sequence>
<name>A0ABS3TJT6_9PSED</name>
<evidence type="ECO:0000313" key="1">
    <source>
        <dbReference type="EMBL" id="MBO3273916.1"/>
    </source>
</evidence>
<accession>A0ABS3TJT6</accession>
<organism evidence="1 2">
    <name type="scientific">Pseudomonas schmalbachii</name>
    <dbReference type="NCBI Taxonomy" id="2816993"/>
    <lineage>
        <taxon>Bacteria</taxon>
        <taxon>Pseudomonadati</taxon>
        <taxon>Pseudomonadota</taxon>
        <taxon>Gammaproteobacteria</taxon>
        <taxon>Pseudomonadales</taxon>
        <taxon>Pseudomonadaceae</taxon>
        <taxon>Pseudomonas</taxon>
    </lineage>
</organism>
<comment type="caution">
    <text evidence="1">The sequence shown here is derived from an EMBL/GenBank/DDBJ whole genome shotgun (WGS) entry which is preliminary data.</text>
</comment>
<dbReference type="EMBL" id="JAELYA010000001">
    <property type="protein sequence ID" value="MBO3273916.1"/>
    <property type="molecule type" value="Genomic_DNA"/>
</dbReference>
<evidence type="ECO:0000313" key="2">
    <source>
        <dbReference type="Proteomes" id="UP000669060"/>
    </source>
</evidence>
<proteinExistence type="predicted"/>
<keyword evidence="2" id="KW-1185">Reference proteome</keyword>
<reference evidence="1 2" key="1">
    <citation type="submission" date="2020-12" db="EMBL/GenBank/DDBJ databases">
        <title>Pseudomonas schmalbachii sp. nov. isolated from millipede gut.</title>
        <authorList>
            <person name="Shelomi M."/>
        </authorList>
    </citation>
    <scope>NUCLEOTIDE SEQUENCE [LARGE SCALE GENOMIC DNA]</scope>
    <source>
        <strain evidence="1 2">Milli4</strain>
    </source>
</reference>
<dbReference type="RefSeq" id="WP_208311736.1">
    <property type="nucleotide sequence ID" value="NZ_JAELYA010000001.1"/>
</dbReference>
<protein>
    <submittedName>
        <fullName evidence="1">YtxH domain-containing protein</fullName>
    </submittedName>
</protein>
<gene>
    <name evidence="1" type="ORF">JFY56_01595</name>
</gene>